<dbReference type="GO" id="GO:0010181">
    <property type="term" value="F:FMN binding"/>
    <property type="evidence" value="ECO:0007669"/>
    <property type="project" value="InterPro"/>
</dbReference>
<evidence type="ECO:0000259" key="1">
    <source>
        <dbReference type="Pfam" id="PF00724"/>
    </source>
</evidence>
<reference evidence="3" key="2">
    <citation type="submission" date="2015-01" db="EMBL/GenBank/DDBJ databases">
        <title>Evolutionary Origins and Diversification of the Mycorrhizal Mutualists.</title>
        <authorList>
            <consortium name="DOE Joint Genome Institute"/>
            <consortium name="Mycorrhizal Genomics Consortium"/>
            <person name="Kohler A."/>
            <person name="Kuo A."/>
            <person name="Nagy L.G."/>
            <person name="Floudas D."/>
            <person name="Copeland A."/>
            <person name="Barry K.W."/>
            <person name="Cichocki N."/>
            <person name="Veneault-Fourrey C."/>
            <person name="LaButti K."/>
            <person name="Lindquist E.A."/>
            <person name="Lipzen A."/>
            <person name="Lundell T."/>
            <person name="Morin E."/>
            <person name="Murat C."/>
            <person name="Riley R."/>
            <person name="Ohm R."/>
            <person name="Sun H."/>
            <person name="Tunlid A."/>
            <person name="Henrissat B."/>
            <person name="Grigoriev I.V."/>
            <person name="Hibbett D.S."/>
            <person name="Martin F."/>
        </authorList>
    </citation>
    <scope>NUCLEOTIDE SEQUENCE [LARGE SCALE GENOMIC DNA]</scope>
    <source>
        <strain evidence="3">h7</strain>
    </source>
</reference>
<sequence>MSPSPALFQPIQVGDMHLAHRVVMAPLTRFRADENHVPLPFMAEYYAQRSSVPGTLLISEATFIAPQAGGFANVPGIWNEQQIAEWKKVTDAVHKNKSFIYLQLWALGRAASPRQLAKESKLTGQPLPYVSASPLRLSTSNPSDPTPQALTLTEISQYVEFYAQAAENAVHKAGFDGVEIHGANGYLVDQFLQDVSNKRTDKYGGSVENRARFGLEVLDAVVKRVGPKNVGLRMSPWSPYQDMGMKDPVPTYTHYIKQIIQRHPDLAYIHATEKRMESEKGPNATSDTFVAEGTENDFIRELWSAYGTNGRRLITAGGYTRDTGMRVSQRKGDLIAYGRLFISNPELPYRLEKGLKVDKGDRSTYYNRADPKGYTDYPFSPEFLNETDTARTGTRILARI</sequence>
<dbReference type="InterPro" id="IPR045247">
    <property type="entry name" value="Oye-like"/>
</dbReference>
<dbReference type="HOGENOM" id="CLU_012153_0_0_1"/>
<dbReference type="Pfam" id="PF00724">
    <property type="entry name" value="Oxidored_FMN"/>
    <property type="match status" value="1"/>
</dbReference>
<dbReference type="CDD" id="cd02933">
    <property type="entry name" value="OYE_like_FMN"/>
    <property type="match status" value="1"/>
</dbReference>
<dbReference type="OrthoDB" id="276546at2759"/>
<reference evidence="2 3" key="1">
    <citation type="submission" date="2014-04" db="EMBL/GenBank/DDBJ databases">
        <authorList>
            <consortium name="DOE Joint Genome Institute"/>
            <person name="Kuo A."/>
            <person name="Gay G."/>
            <person name="Dore J."/>
            <person name="Kohler A."/>
            <person name="Nagy L.G."/>
            <person name="Floudas D."/>
            <person name="Copeland A."/>
            <person name="Barry K.W."/>
            <person name="Cichocki N."/>
            <person name="Veneault-Fourrey C."/>
            <person name="LaButti K."/>
            <person name="Lindquist E.A."/>
            <person name="Lipzen A."/>
            <person name="Lundell T."/>
            <person name="Morin E."/>
            <person name="Murat C."/>
            <person name="Sun H."/>
            <person name="Tunlid A."/>
            <person name="Henrissat B."/>
            <person name="Grigoriev I.V."/>
            <person name="Hibbett D.S."/>
            <person name="Martin F."/>
            <person name="Nordberg H.P."/>
            <person name="Cantor M.N."/>
            <person name="Hua S.X."/>
        </authorList>
    </citation>
    <scope>NUCLEOTIDE SEQUENCE [LARGE SCALE GENOMIC DNA]</scope>
    <source>
        <strain evidence="3">h7</strain>
    </source>
</reference>
<dbReference type="PANTHER" id="PTHR22893:SF91">
    <property type="entry name" value="NADPH DEHYDROGENASE 2-RELATED"/>
    <property type="match status" value="1"/>
</dbReference>
<dbReference type="Gene3D" id="3.20.20.70">
    <property type="entry name" value="Aldolase class I"/>
    <property type="match status" value="1"/>
</dbReference>
<dbReference type="PANTHER" id="PTHR22893">
    <property type="entry name" value="NADH OXIDOREDUCTASE-RELATED"/>
    <property type="match status" value="1"/>
</dbReference>
<dbReference type="Proteomes" id="UP000053424">
    <property type="component" value="Unassembled WGS sequence"/>
</dbReference>
<keyword evidence="3" id="KW-1185">Reference proteome</keyword>
<feature type="domain" description="NADH:flavin oxidoreductase/NADH oxidase N-terminal" evidence="1">
    <location>
        <begin position="7"/>
        <end position="356"/>
    </location>
</feature>
<dbReference type="GO" id="GO:0003959">
    <property type="term" value="F:NADPH dehydrogenase activity"/>
    <property type="evidence" value="ECO:0007669"/>
    <property type="project" value="TreeGrafter"/>
</dbReference>
<dbReference type="AlphaFoldDB" id="A0A0C3CJF3"/>
<dbReference type="FunFam" id="3.20.20.70:FF:000138">
    <property type="entry name" value="NADPH dehydrogenase 1"/>
    <property type="match status" value="1"/>
</dbReference>
<dbReference type="EMBL" id="KN831775">
    <property type="protein sequence ID" value="KIM43881.1"/>
    <property type="molecule type" value="Genomic_DNA"/>
</dbReference>
<name>A0A0C3CJF3_HEBCY</name>
<accession>A0A0C3CJF3</accession>
<evidence type="ECO:0000313" key="2">
    <source>
        <dbReference type="EMBL" id="KIM43881.1"/>
    </source>
</evidence>
<organism evidence="2 3">
    <name type="scientific">Hebeloma cylindrosporum</name>
    <dbReference type="NCBI Taxonomy" id="76867"/>
    <lineage>
        <taxon>Eukaryota</taxon>
        <taxon>Fungi</taxon>
        <taxon>Dikarya</taxon>
        <taxon>Basidiomycota</taxon>
        <taxon>Agaricomycotina</taxon>
        <taxon>Agaricomycetes</taxon>
        <taxon>Agaricomycetidae</taxon>
        <taxon>Agaricales</taxon>
        <taxon>Agaricineae</taxon>
        <taxon>Hymenogastraceae</taxon>
        <taxon>Hebeloma</taxon>
    </lineage>
</organism>
<evidence type="ECO:0000313" key="3">
    <source>
        <dbReference type="Proteomes" id="UP000053424"/>
    </source>
</evidence>
<dbReference type="InterPro" id="IPR013785">
    <property type="entry name" value="Aldolase_TIM"/>
</dbReference>
<protein>
    <recommendedName>
        <fullName evidence="1">NADH:flavin oxidoreductase/NADH oxidase N-terminal domain-containing protein</fullName>
    </recommendedName>
</protein>
<dbReference type="SUPFAM" id="SSF51395">
    <property type="entry name" value="FMN-linked oxidoreductases"/>
    <property type="match status" value="1"/>
</dbReference>
<gene>
    <name evidence="2" type="ORF">M413DRAFT_443761</name>
</gene>
<dbReference type="STRING" id="686832.A0A0C3CJF3"/>
<proteinExistence type="predicted"/>
<dbReference type="InterPro" id="IPR001155">
    <property type="entry name" value="OxRdtase_FMN_N"/>
</dbReference>